<dbReference type="Proteomes" id="UP001189429">
    <property type="component" value="Unassembled WGS sequence"/>
</dbReference>
<dbReference type="SUPFAM" id="SSF52540">
    <property type="entry name" value="P-loop containing nucleoside triphosphate hydrolases"/>
    <property type="match status" value="1"/>
</dbReference>
<dbReference type="InterPro" id="IPR003439">
    <property type="entry name" value="ABC_transporter-like_ATP-bd"/>
</dbReference>
<evidence type="ECO:0000256" key="5">
    <source>
        <dbReference type="ARBA" id="ARBA00022989"/>
    </source>
</evidence>
<reference evidence="11" key="1">
    <citation type="submission" date="2023-10" db="EMBL/GenBank/DDBJ databases">
        <authorList>
            <person name="Chen Y."/>
            <person name="Shah S."/>
            <person name="Dougan E. K."/>
            <person name="Thang M."/>
            <person name="Chan C."/>
        </authorList>
    </citation>
    <scope>NUCLEOTIDE SEQUENCE [LARGE SCALE GENOMIC DNA]</scope>
</reference>
<dbReference type="InterPro" id="IPR017871">
    <property type="entry name" value="ABC_transporter-like_CS"/>
</dbReference>
<keyword evidence="4" id="KW-0067">ATP-binding</keyword>
<evidence type="ECO:0000313" key="12">
    <source>
        <dbReference type="Proteomes" id="UP001189429"/>
    </source>
</evidence>
<dbReference type="InterPro" id="IPR036640">
    <property type="entry name" value="ABC1_TM_sf"/>
</dbReference>
<evidence type="ECO:0000256" key="3">
    <source>
        <dbReference type="ARBA" id="ARBA00022741"/>
    </source>
</evidence>
<dbReference type="PANTHER" id="PTHR43394">
    <property type="entry name" value="ATP-DEPENDENT PERMEASE MDL1, MITOCHONDRIAL"/>
    <property type="match status" value="1"/>
</dbReference>
<evidence type="ECO:0000256" key="4">
    <source>
        <dbReference type="ARBA" id="ARBA00022840"/>
    </source>
</evidence>
<dbReference type="Gene3D" id="3.40.50.300">
    <property type="entry name" value="P-loop containing nucleotide triphosphate hydrolases"/>
    <property type="match status" value="1"/>
</dbReference>
<dbReference type="PANTHER" id="PTHR43394:SF1">
    <property type="entry name" value="ATP-BINDING CASSETTE SUB-FAMILY B MEMBER 10, MITOCHONDRIAL"/>
    <property type="match status" value="1"/>
</dbReference>
<feature type="region of interest" description="Disordered" evidence="7">
    <location>
        <begin position="710"/>
        <end position="767"/>
    </location>
</feature>
<feature type="compositionally biased region" description="Low complexity" evidence="7">
    <location>
        <begin position="746"/>
        <end position="767"/>
    </location>
</feature>
<organism evidence="11 12">
    <name type="scientific">Prorocentrum cordatum</name>
    <dbReference type="NCBI Taxonomy" id="2364126"/>
    <lineage>
        <taxon>Eukaryota</taxon>
        <taxon>Sar</taxon>
        <taxon>Alveolata</taxon>
        <taxon>Dinophyceae</taxon>
        <taxon>Prorocentrales</taxon>
        <taxon>Prorocentraceae</taxon>
        <taxon>Prorocentrum</taxon>
    </lineage>
</organism>
<dbReference type="InterPro" id="IPR039421">
    <property type="entry name" value="Type_1_exporter"/>
</dbReference>
<sequence length="767" mass="83972">MLGAKGHRPARKVLGVLVDEFEDALVTEEPLAVPARSAHVAEMAELLGRSLRLELQAAMHRGDVGEVQELQLLAQRARRRVDPALCAEEVREAARFVEARGATRRQQIWRLARLCDREAVVWLALGLFIKVVSQIPGPLRMLYVSSTVMAASKGVAGLDEFHQAAVTSFWLFAAEKLLQFAGRITMFRGEQLFTVRLKREVYAACLRQDMEFFDTQRCGELQTRLNKDTQEVCQKLLYFPVRFVQFTFFLIFNLLTLLSANPRLVLATLSVLPVSLFGNLILMKRLQRFYQKLRRRAEESASSTQEVLNSIRTVRSFAREFRELQRYTRDQEYEARVLSEVNLLQSMTQPLLHAISEMSFFVGLYYGGLLITQGLLSAGEVITLVQGTQACTSVLTDLFDTLPEIAAAGPPAARICDLLERPSSIEPGLIVGREMEAGHPALASGAGVPRATGGAGAVCSLEGGVEFEDVHFSYSSRRDLQVLRGLSFVAHAGEVVGLVGATGCGKSTITYLLLRFYSPAKGRISLDGRPVEEYDVHWLRQQIGVVAQDSLLFGTSIRQNLLYGVELCDNVGVDDQQLQGVLEQANAWDFIRRMPEGLSTEVGERGVQLSGGQKQRIAIARAVLKRPKVLLLDEATSALDMESEKVVQQALEEVIRASCCTTIMIAHRLATVQSATKIMVLAEGAIREEGPPRELAKRPGGLYARMLQAAAGEQGPPHAPASAGSVPPNGTNGAHPPDDAPDADGRPAAAEGLRLRAGGPRRTAAVG</sequence>
<comment type="subcellular location">
    <subcellularLocation>
        <location evidence="1">Membrane</location>
        <topology evidence="1">Multi-pass membrane protein</topology>
    </subcellularLocation>
</comment>
<keyword evidence="12" id="KW-1185">Reference proteome</keyword>
<keyword evidence="3" id="KW-0547">Nucleotide-binding</keyword>
<protein>
    <recommendedName>
        <fullName evidence="13">Bile salt export pump</fullName>
    </recommendedName>
</protein>
<dbReference type="Pfam" id="PF00005">
    <property type="entry name" value="ABC_tran"/>
    <property type="match status" value="1"/>
</dbReference>
<evidence type="ECO:0000259" key="10">
    <source>
        <dbReference type="PROSITE" id="PS50929"/>
    </source>
</evidence>
<evidence type="ECO:0000256" key="2">
    <source>
        <dbReference type="ARBA" id="ARBA00022692"/>
    </source>
</evidence>
<accession>A0ABN9V9G8</accession>
<evidence type="ECO:0000256" key="8">
    <source>
        <dbReference type="SAM" id="Phobius"/>
    </source>
</evidence>
<evidence type="ECO:0000256" key="1">
    <source>
        <dbReference type="ARBA" id="ARBA00004141"/>
    </source>
</evidence>
<evidence type="ECO:0000256" key="7">
    <source>
        <dbReference type="SAM" id="MobiDB-lite"/>
    </source>
</evidence>
<dbReference type="Pfam" id="PF00664">
    <property type="entry name" value="ABC_membrane"/>
    <property type="match status" value="1"/>
</dbReference>
<evidence type="ECO:0000259" key="9">
    <source>
        <dbReference type="PROSITE" id="PS50893"/>
    </source>
</evidence>
<feature type="domain" description="ABC transporter" evidence="9">
    <location>
        <begin position="465"/>
        <end position="708"/>
    </location>
</feature>
<feature type="transmembrane region" description="Helical" evidence="8">
    <location>
        <begin position="236"/>
        <end position="258"/>
    </location>
</feature>
<evidence type="ECO:0000256" key="6">
    <source>
        <dbReference type="ARBA" id="ARBA00023136"/>
    </source>
</evidence>
<name>A0ABN9V9G8_9DINO</name>
<dbReference type="InterPro" id="IPR003593">
    <property type="entry name" value="AAA+_ATPase"/>
</dbReference>
<keyword evidence="2 8" id="KW-0812">Transmembrane</keyword>
<evidence type="ECO:0008006" key="13">
    <source>
        <dbReference type="Google" id="ProtNLM"/>
    </source>
</evidence>
<dbReference type="InterPro" id="IPR027417">
    <property type="entry name" value="P-loop_NTPase"/>
</dbReference>
<dbReference type="PROSITE" id="PS00211">
    <property type="entry name" value="ABC_TRANSPORTER_1"/>
    <property type="match status" value="1"/>
</dbReference>
<comment type="caution">
    <text evidence="11">The sequence shown here is derived from an EMBL/GenBank/DDBJ whole genome shotgun (WGS) entry which is preliminary data.</text>
</comment>
<feature type="domain" description="ABC transmembrane type-1" evidence="10">
    <location>
        <begin position="124"/>
        <end position="407"/>
    </location>
</feature>
<dbReference type="Gene3D" id="1.20.1560.10">
    <property type="entry name" value="ABC transporter type 1, transmembrane domain"/>
    <property type="match status" value="1"/>
</dbReference>
<dbReference type="PROSITE" id="PS50929">
    <property type="entry name" value="ABC_TM1F"/>
    <property type="match status" value="1"/>
</dbReference>
<proteinExistence type="predicted"/>
<dbReference type="SUPFAM" id="SSF90123">
    <property type="entry name" value="ABC transporter transmembrane region"/>
    <property type="match status" value="1"/>
</dbReference>
<dbReference type="EMBL" id="CAUYUJ010016865">
    <property type="protein sequence ID" value="CAK0869599.1"/>
    <property type="molecule type" value="Genomic_DNA"/>
</dbReference>
<evidence type="ECO:0000313" key="11">
    <source>
        <dbReference type="EMBL" id="CAK0869599.1"/>
    </source>
</evidence>
<keyword evidence="5 8" id="KW-1133">Transmembrane helix</keyword>
<dbReference type="SMART" id="SM00382">
    <property type="entry name" value="AAA"/>
    <property type="match status" value="1"/>
</dbReference>
<dbReference type="InterPro" id="IPR011527">
    <property type="entry name" value="ABC1_TM_dom"/>
</dbReference>
<keyword evidence="6 8" id="KW-0472">Membrane</keyword>
<dbReference type="CDD" id="cd07346">
    <property type="entry name" value="ABC_6TM_exporters"/>
    <property type="match status" value="1"/>
</dbReference>
<gene>
    <name evidence="11" type="ORF">PCOR1329_LOCUS55901</name>
</gene>
<dbReference type="PROSITE" id="PS50893">
    <property type="entry name" value="ABC_TRANSPORTER_2"/>
    <property type="match status" value="1"/>
</dbReference>
<feature type="transmembrane region" description="Helical" evidence="8">
    <location>
        <begin position="264"/>
        <end position="282"/>
    </location>
</feature>